<reference evidence="3 4" key="1">
    <citation type="journal article" date="2015" name="Genome Announc.">
        <title>Complete genome sequence of the human gut symbiont Roseburia hominis.</title>
        <authorList>
            <person name="Travis A.J."/>
            <person name="Kelly D."/>
            <person name="Flint H.J."/>
            <person name="Aminov R.I."/>
        </authorList>
    </citation>
    <scope>NUCLEOTIDE SEQUENCE [LARGE SCALE GENOMIC DNA]</scope>
    <source>
        <strain evidence="4">DSM 16839 / JCM 17582 / NCIMB 14029 / A2-183</strain>
    </source>
</reference>
<feature type="domain" description="Gfo/Idh/MocA-like oxidoreductase N-terminal" evidence="1">
    <location>
        <begin position="10"/>
        <end position="128"/>
    </location>
</feature>
<dbReference type="Pfam" id="PF22725">
    <property type="entry name" value="GFO_IDH_MocA_C3"/>
    <property type="match status" value="1"/>
</dbReference>
<sequence>MKENMKGDNMKVGIIGCGKIAQVRHIPEYLENPDVEIVGYYDWNADRAAELAAQFGGKAYSTEDELLADKEMDAVSVCVANNAHAKVTIKALNAGKHVLCEKPMAVTLEECMDMVKAADENGKYLMIGQNQRFAKAHVKAKELISEGVIGDVITFKTTFGHGGPETWGIDGAKNTWFFDKSRSVMGAMADLGVHKTDLIQFLLDSRVIETTAHITTLDKKDAQGNLIGVDDNAICIYKMENGVVGTMTASWTYYGEEDNSTILYGTEGIMKIYDDPVYSIKVITRGGEKILYDIDKIQTNDNQTKSGIIDSFVEAVVNNHEPEVSGRDVLNAMKAIFASLESAKEKKTIMIQ</sequence>
<dbReference type="InterPro" id="IPR051450">
    <property type="entry name" value="Gfo/Idh/MocA_Oxidoreductases"/>
</dbReference>
<dbReference type="PANTHER" id="PTHR43377:SF1">
    <property type="entry name" value="BILIVERDIN REDUCTASE A"/>
    <property type="match status" value="1"/>
</dbReference>
<protein>
    <submittedName>
        <fullName evidence="3">Oxidoreductase domain protein</fullName>
    </submittedName>
</protein>
<dbReference type="EMBL" id="CP003040">
    <property type="protein sequence ID" value="AEN96032.1"/>
    <property type="molecule type" value="Genomic_DNA"/>
</dbReference>
<dbReference type="InterPro" id="IPR055170">
    <property type="entry name" value="GFO_IDH_MocA-like_dom"/>
</dbReference>
<dbReference type="AlphaFoldDB" id="G2T287"/>
<gene>
    <name evidence="3" type="ordered locus">RHOM_04550</name>
</gene>
<dbReference type="eggNOG" id="COG0673">
    <property type="taxonomic scope" value="Bacteria"/>
</dbReference>
<dbReference type="SUPFAM" id="SSF55347">
    <property type="entry name" value="Glyceraldehyde-3-phosphate dehydrogenase-like, C-terminal domain"/>
    <property type="match status" value="1"/>
</dbReference>
<dbReference type="PANTHER" id="PTHR43377">
    <property type="entry name" value="BILIVERDIN REDUCTASE A"/>
    <property type="match status" value="1"/>
</dbReference>
<dbReference type="KEGG" id="rho:RHOM_04550"/>
<dbReference type="STRING" id="585394.RHOM_04550"/>
<dbReference type="GO" id="GO:0000166">
    <property type="term" value="F:nucleotide binding"/>
    <property type="evidence" value="ECO:0007669"/>
    <property type="project" value="InterPro"/>
</dbReference>
<evidence type="ECO:0000259" key="1">
    <source>
        <dbReference type="Pfam" id="PF01408"/>
    </source>
</evidence>
<dbReference type="Gene3D" id="3.30.360.10">
    <property type="entry name" value="Dihydrodipicolinate Reductase, domain 2"/>
    <property type="match status" value="1"/>
</dbReference>
<dbReference type="Gene3D" id="3.40.50.720">
    <property type="entry name" value="NAD(P)-binding Rossmann-like Domain"/>
    <property type="match status" value="1"/>
</dbReference>
<dbReference type="InterPro" id="IPR000683">
    <property type="entry name" value="Gfo/Idh/MocA-like_OxRdtase_N"/>
</dbReference>
<evidence type="ECO:0000259" key="2">
    <source>
        <dbReference type="Pfam" id="PF22725"/>
    </source>
</evidence>
<dbReference type="InterPro" id="IPR036291">
    <property type="entry name" value="NAD(P)-bd_dom_sf"/>
</dbReference>
<accession>G2T287</accession>
<dbReference type="Pfam" id="PF01408">
    <property type="entry name" value="GFO_IDH_MocA"/>
    <property type="match status" value="1"/>
</dbReference>
<evidence type="ECO:0000313" key="4">
    <source>
        <dbReference type="Proteomes" id="UP000008178"/>
    </source>
</evidence>
<name>G2T287_ROSHA</name>
<evidence type="ECO:0000313" key="3">
    <source>
        <dbReference type="EMBL" id="AEN96032.1"/>
    </source>
</evidence>
<keyword evidence="4" id="KW-1185">Reference proteome</keyword>
<dbReference type="HOGENOM" id="CLU_023194_1_3_9"/>
<dbReference type="Proteomes" id="UP000008178">
    <property type="component" value="Chromosome"/>
</dbReference>
<proteinExistence type="predicted"/>
<feature type="domain" description="GFO/IDH/MocA-like oxidoreductase" evidence="2">
    <location>
        <begin position="138"/>
        <end position="270"/>
    </location>
</feature>
<dbReference type="SUPFAM" id="SSF51735">
    <property type="entry name" value="NAD(P)-binding Rossmann-fold domains"/>
    <property type="match status" value="1"/>
</dbReference>
<organism evidence="3 4">
    <name type="scientific">Roseburia hominis (strain DSM 16839 / JCM 17582 / NCIMB 14029 / A2-183)</name>
    <dbReference type="NCBI Taxonomy" id="585394"/>
    <lineage>
        <taxon>Bacteria</taxon>
        <taxon>Bacillati</taxon>
        <taxon>Bacillota</taxon>
        <taxon>Clostridia</taxon>
        <taxon>Lachnospirales</taxon>
        <taxon>Lachnospiraceae</taxon>
        <taxon>Roseburia</taxon>
    </lineage>
</organism>